<organism evidence="1 2">
    <name type="scientific">Lactococcus phage P087</name>
    <dbReference type="NCBI Taxonomy" id="641487"/>
    <lineage>
        <taxon>Viruses</taxon>
        <taxon>Duplodnaviria</taxon>
        <taxon>Heunggongvirae</taxon>
        <taxon>Uroviricota</taxon>
        <taxon>Caudoviricetes</taxon>
        <taxon>Teubervirus</taxon>
        <taxon>Teubervirus P087</taxon>
    </lineage>
</organism>
<dbReference type="Proteomes" id="UP000002336">
    <property type="component" value="Segment"/>
</dbReference>
<keyword evidence="2" id="KW-1185">Reference proteome</keyword>
<accession>C3U2N8</accession>
<protein>
    <submittedName>
        <fullName evidence="1">Uncharacterized protein</fullName>
    </submittedName>
</protein>
<name>C3U2N8_9CAUD</name>
<reference evidence="1 2" key="1">
    <citation type="journal article" date="2009" name="Virology">
        <title>P087, a lactococcal phage with a morphogenesis module similar to an Enterococcus faecalis prophage.</title>
        <authorList>
            <person name="Villion M."/>
            <person name="Chopin M.C."/>
            <person name="Deveau H."/>
            <person name="Ehrlich S.D."/>
            <person name="Moineau S."/>
            <person name="Chopin A."/>
        </authorList>
    </citation>
    <scope>NUCLEOTIDE SEQUENCE</scope>
</reference>
<sequence>MKDLSQIKETWYDVPEYTGFTYTNSGRIEYKGQQIKGRMLYLDGELMWYDDVESKLDITPEQTMAIIYDEIDTGHDIRTVTQTLFLWMDGLITIISAIEDLLNDLQPIIGVNVKTGESLIYSNVLNAASDTGQSIKFISATLNGERKSNKGIVWLYASEEEDY</sequence>
<evidence type="ECO:0000313" key="1">
    <source>
        <dbReference type="EMBL" id="ACP41724.1"/>
    </source>
</evidence>
<dbReference type="RefSeq" id="YP_002875716.1">
    <property type="nucleotide sequence ID" value="NC_012663.1"/>
</dbReference>
<dbReference type="KEGG" id="vg:7871864"/>
<dbReference type="EMBL" id="FJ429185">
    <property type="protein sequence ID" value="ACP41724.1"/>
    <property type="molecule type" value="Genomic_DNA"/>
</dbReference>
<proteinExistence type="predicted"/>
<dbReference type="GeneID" id="7871864"/>
<evidence type="ECO:0000313" key="2">
    <source>
        <dbReference type="Proteomes" id="UP000002336"/>
    </source>
</evidence>